<dbReference type="RefSeq" id="WP_378933936.1">
    <property type="nucleotide sequence ID" value="NZ_JBHLVO010000007.1"/>
</dbReference>
<organism evidence="1 2">
    <name type="scientific">Metabacillus herbersteinensis</name>
    <dbReference type="NCBI Taxonomy" id="283816"/>
    <lineage>
        <taxon>Bacteria</taxon>
        <taxon>Bacillati</taxon>
        <taxon>Bacillota</taxon>
        <taxon>Bacilli</taxon>
        <taxon>Bacillales</taxon>
        <taxon>Bacillaceae</taxon>
        <taxon>Metabacillus</taxon>
    </lineage>
</organism>
<dbReference type="EMBL" id="JBHLVO010000007">
    <property type="protein sequence ID" value="MFC0272034.1"/>
    <property type="molecule type" value="Genomic_DNA"/>
</dbReference>
<protein>
    <submittedName>
        <fullName evidence="1">DUF2777 family protein</fullName>
    </submittedName>
</protein>
<comment type="caution">
    <text evidence="1">The sequence shown here is derived from an EMBL/GenBank/DDBJ whole genome shotgun (WGS) entry which is preliminary data.</text>
</comment>
<gene>
    <name evidence="1" type="ORF">ACFFIX_11285</name>
</gene>
<sequence length="186" mass="21781">MSPHQKIDVLKKQERSYLSGSVALDDDQYVLYDDLNDEVHLLDEMQERYIEVYIQKHWKRGKWQGFGILETENGLLELHAGDMVRVKRRLPFALDEMLKELQDETFIRFITQLNALSFSPFDCIYSYNALIFLDNSVNKKGVSFYQFDNEDSLCAVQHHFGRGIHSSDRLEITTSLGKRMLICGMY</sequence>
<name>A0ABV6GFS6_9BACI</name>
<accession>A0ABV6GFS6</accession>
<keyword evidence="2" id="KW-1185">Reference proteome</keyword>
<proteinExistence type="predicted"/>
<evidence type="ECO:0000313" key="1">
    <source>
        <dbReference type="EMBL" id="MFC0272034.1"/>
    </source>
</evidence>
<dbReference type="Proteomes" id="UP001589854">
    <property type="component" value="Unassembled WGS sequence"/>
</dbReference>
<dbReference type="InterPro" id="IPR024488">
    <property type="entry name" value="DUF2777"/>
</dbReference>
<reference evidence="1 2" key="1">
    <citation type="submission" date="2024-09" db="EMBL/GenBank/DDBJ databases">
        <authorList>
            <person name="Sun Q."/>
            <person name="Mori K."/>
        </authorList>
    </citation>
    <scope>NUCLEOTIDE SEQUENCE [LARGE SCALE GENOMIC DNA]</scope>
    <source>
        <strain evidence="1 2">CCM 7228</strain>
    </source>
</reference>
<evidence type="ECO:0000313" key="2">
    <source>
        <dbReference type="Proteomes" id="UP001589854"/>
    </source>
</evidence>
<dbReference type="Pfam" id="PF10949">
    <property type="entry name" value="DUF2777"/>
    <property type="match status" value="1"/>
</dbReference>